<accession>A0A286NUS1</accession>
<evidence type="ECO:0000313" key="3">
    <source>
        <dbReference type="Proteomes" id="UP000217289"/>
    </source>
</evidence>
<evidence type="ECO:0000313" key="2">
    <source>
        <dbReference type="EMBL" id="ATB26736.1"/>
    </source>
</evidence>
<dbReference type="RefSeq" id="WP_245919335.1">
    <property type="nucleotide sequence ID" value="NZ_CP022163.1"/>
</dbReference>
<keyword evidence="3" id="KW-1185">Reference proteome</keyword>
<protein>
    <submittedName>
        <fullName evidence="2">Pilus assembly protein PilZ</fullName>
    </submittedName>
</protein>
<proteinExistence type="predicted"/>
<dbReference type="Pfam" id="PF07238">
    <property type="entry name" value="PilZ"/>
    <property type="match status" value="1"/>
</dbReference>
<dbReference type="EMBL" id="CP022163">
    <property type="protein sequence ID" value="ATB26736.1"/>
    <property type="molecule type" value="Genomic_DNA"/>
</dbReference>
<dbReference type="Gene3D" id="2.40.10.220">
    <property type="entry name" value="predicted glycosyltransferase like domains"/>
    <property type="match status" value="1"/>
</dbReference>
<dbReference type="InterPro" id="IPR009875">
    <property type="entry name" value="PilZ_domain"/>
</dbReference>
<dbReference type="SUPFAM" id="SSF141371">
    <property type="entry name" value="PilZ domain-like"/>
    <property type="match status" value="1"/>
</dbReference>
<feature type="domain" description="PilZ" evidence="1">
    <location>
        <begin position="8"/>
        <end position="92"/>
    </location>
</feature>
<organism evidence="2 3">
    <name type="scientific">Melittangium boletus DSM 14713</name>
    <dbReference type="NCBI Taxonomy" id="1294270"/>
    <lineage>
        <taxon>Bacteria</taxon>
        <taxon>Pseudomonadati</taxon>
        <taxon>Myxococcota</taxon>
        <taxon>Myxococcia</taxon>
        <taxon>Myxococcales</taxon>
        <taxon>Cystobacterineae</taxon>
        <taxon>Archangiaceae</taxon>
        <taxon>Melittangium</taxon>
    </lineage>
</organism>
<gene>
    <name evidence="2" type="ORF">MEBOL_000170</name>
</gene>
<evidence type="ECO:0000259" key="1">
    <source>
        <dbReference type="Pfam" id="PF07238"/>
    </source>
</evidence>
<dbReference type="GO" id="GO:0035438">
    <property type="term" value="F:cyclic-di-GMP binding"/>
    <property type="evidence" value="ECO:0007669"/>
    <property type="project" value="InterPro"/>
</dbReference>
<name>A0A286NUS1_9BACT</name>
<reference evidence="2 3" key="1">
    <citation type="submission" date="2017-06" db="EMBL/GenBank/DDBJ databases">
        <authorList>
            <person name="Kim H.J."/>
            <person name="Triplett B.A."/>
        </authorList>
    </citation>
    <scope>NUCLEOTIDE SEQUENCE [LARGE SCALE GENOMIC DNA]</scope>
    <source>
        <strain evidence="2 3">DSM 14713</strain>
    </source>
</reference>
<dbReference type="AlphaFoldDB" id="A0A286NUS1"/>
<dbReference type="KEGG" id="mbd:MEBOL_000170"/>
<dbReference type="Proteomes" id="UP000217289">
    <property type="component" value="Chromosome"/>
</dbReference>
<sequence>MISQSGPERRRHPRHRVRLRIQFLRGESEVAGEIFNISRSGCLLVTPVTMRVGEQFTVHLPTIGGHTQVIQVVRVRPVGMWYVVAVNFEPQLLDESVLLQLASQDPGPQEEPEQLF</sequence>